<protein>
    <submittedName>
        <fullName evidence="2">Uncharacterized protein</fullName>
    </submittedName>
</protein>
<proteinExistence type="predicted"/>
<organism evidence="2">
    <name type="scientific">uncultured Cytophagales bacterium</name>
    <dbReference type="NCBI Taxonomy" id="158755"/>
    <lineage>
        <taxon>Bacteria</taxon>
        <taxon>Pseudomonadati</taxon>
        <taxon>Bacteroidota</taxon>
        <taxon>Sphingobacteriia</taxon>
        <taxon>Sphingobacteriales</taxon>
        <taxon>environmental samples</taxon>
    </lineage>
</organism>
<sequence length="258" mass="27994">DDNYLAVLHPEPFRGNAQVQAYFGVVAGGRRPAVQRVHRVQRLLLQRARDHQARPGPLALPDEQRPPGLGAVVFPADHHPPVGPVPGHRAPGQHLEARVQPGRAAVERVRGQADPVYGADRLHHGHAVCLDRRRGRPAGRAAAGTGFCPLHRPCRPGPGVQPALPGGAGHCGHPVLRGVPFPQLRPARRLRPADDRSRRHADAVGTHLQVSVRVAHADLAPPPRKPRLFYHGDRPEPAGLRHRSPFRLLRDGPAGRGI</sequence>
<evidence type="ECO:0000256" key="1">
    <source>
        <dbReference type="SAM" id="MobiDB-lite"/>
    </source>
</evidence>
<gene>
    <name evidence="2" type="ORF">AVDCRST_MAG56-3067</name>
</gene>
<accession>A0A6J4J905</accession>
<feature type="region of interest" description="Disordered" evidence="1">
    <location>
        <begin position="216"/>
        <end position="258"/>
    </location>
</feature>
<dbReference type="EMBL" id="CADCTQ010000259">
    <property type="protein sequence ID" value="CAA9271177.1"/>
    <property type="molecule type" value="Genomic_DNA"/>
</dbReference>
<evidence type="ECO:0000313" key="2">
    <source>
        <dbReference type="EMBL" id="CAA9271177.1"/>
    </source>
</evidence>
<reference evidence="2" key="1">
    <citation type="submission" date="2020-02" db="EMBL/GenBank/DDBJ databases">
        <authorList>
            <person name="Meier V. D."/>
        </authorList>
    </citation>
    <scope>NUCLEOTIDE SEQUENCE</scope>
    <source>
        <strain evidence="2">AVDCRST_MAG56</strain>
    </source>
</reference>
<dbReference type="AlphaFoldDB" id="A0A6J4J905"/>
<name>A0A6J4J905_9SPHI</name>
<feature type="non-terminal residue" evidence="2">
    <location>
        <position position="1"/>
    </location>
</feature>
<feature type="non-terminal residue" evidence="2">
    <location>
        <position position="258"/>
    </location>
</feature>